<evidence type="ECO:0000313" key="4">
    <source>
        <dbReference type="Proteomes" id="UP000799778"/>
    </source>
</evidence>
<proteinExistence type="predicted"/>
<feature type="compositionally biased region" description="Acidic residues" evidence="1">
    <location>
        <begin position="1510"/>
        <end position="1527"/>
    </location>
</feature>
<dbReference type="PROSITE" id="PS50190">
    <property type="entry name" value="SEC7"/>
    <property type="match status" value="1"/>
</dbReference>
<dbReference type="GO" id="GO:0005085">
    <property type="term" value="F:guanyl-nucleotide exchange factor activity"/>
    <property type="evidence" value="ECO:0007669"/>
    <property type="project" value="InterPro"/>
</dbReference>
<dbReference type="GO" id="GO:0016192">
    <property type="term" value="P:vesicle-mediated transport"/>
    <property type="evidence" value="ECO:0007669"/>
    <property type="project" value="UniProtKB-ARBA"/>
</dbReference>
<dbReference type="RefSeq" id="XP_033378406.1">
    <property type="nucleotide sequence ID" value="XM_033523945.1"/>
</dbReference>
<feature type="region of interest" description="Disordered" evidence="1">
    <location>
        <begin position="1551"/>
        <end position="1606"/>
    </location>
</feature>
<evidence type="ECO:0000256" key="1">
    <source>
        <dbReference type="SAM" id="MobiDB-lite"/>
    </source>
</evidence>
<feature type="compositionally biased region" description="Basic and acidic residues" evidence="1">
    <location>
        <begin position="1582"/>
        <end position="1593"/>
    </location>
</feature>
<reference evidence="3" key="1">
    <citation type="journal article" date="2020" name="Stud. Mycol.">
        <title>101 Dothideomycetes genomes: a test case for predicting lifestyles and emergence of pathogens.</title>
        <authorList>
            <person name="Haridas S."/>
            <person name="Albert R."/>
            <person name="Binder M."/>
            <person name="Bloem J."/>
            <person name="Labutti K."/>
            <person name="Salamov A."/>
            <person name="Andreopoulos B."/>
            <person name="Baker S."/>
            <person name="Barry K."/>
            <person name="Bills G."/>
            <person name="Bluhm B."/>
            <person name="Cannon C."/>
            <person name="Castanera R."/>
            <person name="Culley D."/>
            <person name="Daum C."/>
            <person name="Ezra D."/>
            <person name="Gonzalez J."/>
            <person name="Henrissat B."/>
            <person name="Kuo A."/>
            <person name="Liang C."/>
            <person name="Lipzen A."/>
            <person name="Lutzoni F."/>
            <person name="Magnuson J."/>
            <person name="Mondo S."/>
            <person name="Nolan M."/>
            <person name="Ohm R."/>
            <person name="Pangilinan J."/>
            <person name="Park H.-J."/>
            <person name="Ramirez L."/>
            <person name="Alfaro M."/>
            <person name="Sun H."/>
            <person name="Tritt A."/>
            <person name="Yoshinaga Y."/>
            <person name="Zwiers L.-H."/>
            <person name="Turgeon B."/>
            <person name="Goodwin S."/>
            <person name="Spatafora J."/>
            <person name="Crous P."/>
            <person name="Grigoriev I."/>
        </authorList>
    </citation>
    <scope>NUCLEOTIDE SEQUENCE</scope>
    <source>
        <strain evidence="3">CBS 175.79</strain>
    </source>
</reference>
<dbReference type="PANTHER" id="PTHR10663">
    <property type="entry name" value="GUANYL-NUCLEOTIDE EXCHANGE FACTOR"/>
    <property type="match status" value="1"/>
</dbReference>
<protein>
    <submittedName>
        <fullName evidence="3">Sec7-domain-containing protein</fullName>
    </submittedName>
</protein>
<dbReference type="SUPFAM" id="SSF48425">
    <property type="entry name" value="Sec7 domain"/>
    <property type="match status" value="1"/>
</dbReference>
<organism evidence="3 4">
    <name type="scientific">Aaosphaeria arxii CBS 175.79</name>
    <dbReference type="NCBI Taxonomy" id="1450172"/>
    <lineage>
        <taxon>Eukaryota</taxon>
        <taxon>Fungi</taxon>
        <taxon>Dikarya</taxon>
        <taxon>Ascomycota</taxon>
        <taxon>Pezizomycotina</taxon>
        <taxon>Dothideomycetes</taxon>
        <taxon>Pleosporomycetidae</taxon>
        <taxon>Pleosporales</taxon>
        <taxon>Pleosporales incertae sedis</taxon>
        <taxon>Aaosphaeria</taxon>
    </lineage>
</organism>
<dbReference type="OrthoDB" id="10258608at2759"/>
<feature type="compositionally biased region" description="Acidic residues" evidence="1">
    <location>
        <begin position="284"/>
        <end position="294"/>
    </location>
</feature>
<dbReference type="CDD" id="cd00171">
    <property type="entry name" value="Sec7"/>
    <property type="match status" value="1"/>
</dbReference>
<sequence length="1606" mass="176897">MSVDGRSVSTAQETLQDAITSTLDPRPISVAVNPVALVVTECITVTSAMRKHARWAHSSVSAILGGSSNKTPAIQKRDRAGQGIVSGAGEQEEAVPSRWGLRGKKGKSLQDNPLMSAFARLRSELKGCKNIRNFDTPSMLHPFLQVIRSSSTSAPITSLALIAITKFLSYNIIGHDSPRLPEAMQQLSSAITHCRFEASDSAADEIVLLRILKLMEGMISGPGGEVLGDESVCEMMETGLSMCCQARLSELLRRSAEIAMVSMCQVIFKRLKTLELEAPEELEALDEELEDEDVKDTVRMDPTTNGETEGSPTKVEEPQQPGDSEKNQEDTDSNAPNPTSSTLDLTVTAPAPEPEKPVEIKPYSLPSIRELLRVLVDLLDPHDRQHTDTMRVMALRIVDVALEVAGPSIASHPSLANLAKDTLCRHLFQLVRSDNMAILNESLRVAGTLLATCRNVLKLQQELYLSYLVACLFPQVEIPQEPGIEPTLYEGVPQAPSIIKPSPSRQSSGSGRSTPIPVKDRQKLGLEGGSRKPDAREAMVENLGGLVRVPSFMAELFVNYDCEVDRGDLCMDIVGLLSRNAFPDSATWSTVNVPPLCLDALLGFVQSIADRLEDDPVTEGFPDVDALREQRARKKIIIKGAAKFNENPKGGIAFLASQGIISNPDDPKCIAEFVKGTTRVDKKVLGEFISKRSNEGILSAFIGLFDFKGQRIDEALRQLLHSFRLPGESQLIERIMTEFSDQYFNNAEPEDIANKDAIYVMSYAVIMLNTDQHNPNLKGAKRMSLEDFSKNLRGVNDGKDFDPEYLKSIYDSIKTKEIILPEEHENRHAYDHAWKELLVKIKSTTDLVVCDTNIFDADMFAATWKPIVATLSYVFMSATDDAVFSRVVTGFDQCAQIAAQYGNSDALDRIISCLSYISTLAPDVPPSTSLNTEVQADKKSVMVSETAVRFGRDGRAQLATVVLFQVIKGNEASIREGWNHLIHIMVNLFVNSLIPPYFLSFQKTLALPPIPLQSPAQIIDRAERPADTGIFSALTSYVSSFANDEPPEPSDQEIEYTLCTVDTVKECHFEDILANISQLPVESLRSLLMSLLEQIPEDGSPRVIVVKPDLPSAPSPRPNGNKAKLNRPIYDPSVVFVLELATVLALRDEETVRELAKDVTDSLASVIRDATKLHPVVIARSVYYLLSLLKASNDFDFIRAPVLLHTFSKFDESLLKECASPLLKGLSDCCKGPNGLRSELASSPDFWVILNTLQRVPEAAGDVFQLVEELTTSSQPGITADNYEAAIALLGEFATAAQVGAALEQRHDQAVRRGKVPAKTKKPESNEIVVRGSTAMTIVFQMSDRVPNFIEQSQLEPSEAYWSPILKTLTHQCLNPCREIRQQAFGALQRTLLSNELASPEHKEWEAIFTEVLFPLINQLLKPEVYQSDPMGMSETRLRAATLLSKVFLHYLTMLAEGDDLMDLWLKIVTIMDRLINSGQGDNLEEAVSENLKNMLLVMSSAGYLTPPSDDADGNEDGDDDDKAEQEELWTETWKRINRFLPDFYAELFPEEAKKPRKERPAKVAKGKESEDVKADAGALEKGSDDAEEKGEVEGGDEVPAAAAST</sequence>
<gene>
    <name evidence="3" type="ORF">BU24DRAFT_357303</name>
</gene>
<dbReference type="GO" id="GO:0032012">
    <property type="term" value="P:regulation of ARF protein signal transduction"/>
    <property type="evidence" value="ECO:0007669"/>
    <property type="project" value="InterPro"/>
</dbReference>
<feature type="compositionally biased region" description="Polar residues" evidence="1">
    <location>
        <begin position="333"/>
        <end position="345"/>
    </location>
</feature>
<dbReference type="InterPro" id="IPR032691">
    <property type="entry name" value="Mon2/Sec7/BIG1-like_HUS"/>
</dbReference>
<dbReference type="SMART" id="SM00222">
    <property type="entry name" value="Sec7"/>
    <property type="match status" value="1"/>
</dbReference>
<evidence type="ECO:0000313" key="3">
    <source>
        <dbReference type="EMBL" id="KAF2010067.1"/>
    </source>
</evidence>
<dbReference type="InterPro" id="IPR000904">
    <property type="entry name" value="Sec7_dom"/>
</dbReference>
<evidence type="ECO:0000259" key="2">
    <source>
        <dbReference type="PROSITE" id="PS50190"/>
    </source>
</evidence>
<dbReference type="InterPro" id="IPR056604">
    <property type="entry name" value="GBF1-like_TPR"/>
</dbReference>
<dbReference type="Pfam" id="PF23325">
    <property type="entry name" value="TPR_28"/>
    <property type="match status" value="1"/>
</dbReference>
<feature type="compositionally biased region" description="Low complexity" evidence="1">
    <location>
        <begin position="501"/>
        <end position="513"/>
    </location>
</feature>
<dbReference type="Proteomes" id="UP000799778">
    <property type="component" value="Unassembled WGS sequence"/>
</dbReference>
<dbReference type="InterPro" id="IPR035999">
    <property type="entry name" value="Sec7_dom_sf"/>
</dbReference>
<feature type="region of interest" description="Disordered" evidence="1">
    <location>
        <begin position="1504"/>
        <end position="1527"/>
    </location>
</feature>
<dbReference type="GeneID" id="54281342"/>
<feature type="domain" description="SEC7" evidence="2">
    <location>
        <begin position="626"/>
        <end position="816"/>
    </location>
</feature>
<dbReference type="FunFam" id="1.10.1000.11:FF:000002">
    <property type="entry name" value="Cytohesin 1"/>
    <property type="match status" value="1"/>
</dbReference>
<dbReference type="Gene3D" id="1.10.220.20">
    <property type="match status" value="1"/>
</dbReference>
<dbReference type="PANTHER" id="PTHR10663:SF388">
    <property type="entry name" value="GOLGI-SPECIFIC BREFELDIN A-RESISTANCE GUANINE NUCLEOTIDE EXCHANGE FACTOR 1"/>
    <property type="match status" value="1"/>
</dbReference>
<dbReference type="SUPFAM" id="SSF48371">
    <property type="entry name" value="ARM repeat"/>
    <property type="match status" value="1"/>
</dbReference>
<feature type="region of interest" description="Disordered" evidence="1">
    <location>
        <begin position="284"/>
        <end position="361"/>
    </location>
</feature>
<feature type="compositionally biased region" description="Basic and acidic residues" evidence="1">
    <location>
        <begin position="1551"/>
        <end position="1575"/>
    </location>
</feature>
<dbReference type="InterPro" id="IPR016024">
    <property type="entry name" value="ARM-type_fold"/>
</dbReference>
<feature type="compositionally biased region" description="Polar residues" evidence="1">
    <location>
        <begin position="302"/>
        <end position="311"/>
    </location>
</feature>
<dbReference type="Pfam" id="PF12783">
    <property type="entry name" value="Sec7-like_HUS"/>
    <property type="match status" value="1"/>
</dbReference>
<feature type="region of interest" description="Disordered" evidence="1">
    <location>
        <begin position="66"/>
        <end position="106"/>
    </location>
</feature>
<dbReference type="EMBL" id="ML978077">
    <property type="protein sequence ID" value="KAF2010067.1"/>
    <property type="molecule type" value="Genomic_DNA"/>
</dbReference>
<dbReference type="InterPro" id="IPR023394">
    <property type="entry name" value="Sec7_C_sf"/>
</dbReference>
<accession>A0A6A5XB95</accession>
<keyword evidence="4" id="KW-1185">Reference proteome</keyword>
<name>A0A6A5XB95_9PLEO</name>
<feature type="region of interest" description="Disordered" evidence="1">
    <location>
        <begin position="495"/>
        <end position="532"/>
    </location>
</feature>
<dbReference type="Pfam" id="PF01369">
    <property type="entry name" value="Sec7"/>
    <property type="match status" value="1"/>
</dbReference>
<dbReference type="Gene3D" id="1.10.1000.11">
    <property type="entry name" value="Arf Nucleotide-binding Site Opener,domain 2"/>
    <property type="match status" value="1"/>
</dbReference>
<dbReference type="GO" id="GO:0005794">
    <property type="term" value="C:Golgi apparatus"/>
    <property type="evidence" value="ECO:0007669"/>
    <property type="project" value="UniProtKB-ARBA"/>
</dbReference>
<feature type="compositionally biased region" description="Basic and acidic residues" evidence="1">
    <location>
        <begin position="518"/>
        <end position="532"/>
    </location>
</feature>